<dbReference type="InterPro" id="IPR017788">
    <property type="entry name" value="Hda"/>
</dbReference>
<sequence length="234" mass="25031">MKQLVLDIRPDAPPTLDNFVVGGNEELVATLGAIAAPSAAPSVATTGAPLPGHVYLWGPGGSGRSHLLRGTLAAATGRPTACIAAAEVGRELPQTQDLLLAIDDVDRLGDDAQIALFNAFNRSRSLGQTLLLAGKEAPRQLALREDLRTRIGQCLIYEVRPLDDESRAAILATLAARRGLRLADEVIDFLMRHGRRDLPSLLAVLDALDNASLERKRAVTLPLLREMMQAGLDI</sequence>
<organism evidence="2 3">
    <name type="scientific">Aromatoleum toluolicum</name>
    <dbReference type="NCBI Taxonomy" id="90060"/>
    <lineage>
        <taxon>Bacteria</taxon>
        <taxon>Pseudomonadati</taxon>
        <taxon>Pseudomonadota</taxon>
        <taxon>Betaproteobacteria</taxon>
        <taxon>Rhodocyclales</taxon>
        <taxon>Rhodocyclaceae</taxon>
        <taxon>Aromatoleum</taxon>
    </lineage>
</organism>
<dbReference type="Gene3D" id="3.40.50.300">
    <property type="entry name" value="P-loop containing nucleotide triphosphate hydrolases"/>
    <property type="match status" value="1"/>
</dbReference>
<dbReference type="Gene3D" id="1.10.8.60">
    <property type="match status" value="1"/>
</dbReference>
<dbReference type="Proteomes" id="UP000634522">
    <property type="component" value="Unassembled WGS sequence"/>
</dbReference>
<reference evidence="2 3" key="1">
    <citation type="submission" date="2019-12" db="EMBL/GenBank/DDBJ databases">
        <title>Comparative genomics gives insights into the taxonomy of the Azoarcus-Aromatoleum group and reveals separate origins of nif in the plant-associated Azoarcus and non-plant-associated Aromatoleum sub-groups.</title>
        <authorList>
            <person name="Lafos M."/>
            <person name="Maluk M."/>
            <person name="Batista M."/>
            <person name="Junghare M."/>
            <person name="Carmona M."/>
            <person name="Faoro H."/>
            <person name="Cruz L.M."/>
            <person name="Battistoni F."/>
            <person name="De Souza E."/>
            <person name="Pedrosa F."/>
            <person name="Chen W.-M."/>
            <person name="Poole P.S."/>
            <person name="Dixon R.A."/>
            <person name="James E.K."/>
        </authorList>
    </citation>
    <scope>NUCLEOTIDE SEQUENCE [LARGE SCALE GENOMIC DNA]</scope>
    <source>
        <strain evidence="2 3">T</strain>
    </source>
</reference>
<name>A0ABX1N9Y2_9RHOO</name>
<feature type="domain" description="Hda lid" evidence="1">
    <location>
        <begin position="164"/>
        <end position="228"/>
    </location>
</feature>
<evidence type="ECO:0000259" key="1">
    <source>
        <dbReference type="Pfam" id="PF22688"/>
    </source>
</evidence>
<dbReference type="RefSeq" id="WP_169137135.1">
    <property type="nucleotide sequence ID" value="NZ_WTVS01000002.1"/>
</dbReference>
<accession>A0ABX1N9Y2</accession>
<comment type="caution">
    <text evidence="2">The sequence shown here is derived from an EMBL/GenBank/DDBJ whole genome shotgun (WGS) entry which is preliminary data.</text>
</comment>
<dbReference type="Pfam" id="PF22688">
    <property type="entry name" value="Hda_lid"/>
    <property type="match status" value="1"/>
</dbReference>
<dbReference type="PANTHER" id="PTHR30050:SF5">
    <property type="entry name" value="DNAA REGULATORY INACTIVATOR HDA"/>
    <property type="match status" value="1"/>
</dbReference>
<protein>
    <submittedName>
        <fullName evidence="2">DnaA regulatory inactivator Hda</fullName>
    </submittedName>
</protein>
<keyword evidence="3" id="KW-1185">Reference proteome</keyword>
<gene>
    <name evidence="2" type="ORF">GPA27_01610</name>
</gene>
<dbReference type="PANTHER" id="PTHR30050">
    <property type="entry name" value="CHROMOSOMAL REPLICATION INITIATOR PROTEIN DNAA"/>
    <property type="match status" value="1"/>
</dbReference>
<dbReference type="EMBL" id="WTVS01000002">
    <property type="protein sequence ID" value="NMF96093.1"/>
    <property type="molecule type" value="Genomic_DNA"/>
</dbReference>
<proteinExistence type="predicted"/>
<dbReference type="InterPro" id="IPR027417">
    <property type="entry name" value="P-loop_NTPase"/>
</dbReference>
<evidence type="ECO:0000313" key="3">
    <source>
        <dbReference type="Proteomes" id="UP000634522"/>
    </source>
</evidence>
<dbReference type="NCBIfam" id="TIGR03420">
    <property type="entry name" value="DnaA_homol_Hda"/>
    <property type="match status" value="1"/>
</dbReference>
<evidence type="ECO:0000313" key="2">
    <source>
        <dbReference type="EMBL" id="NMF96093.1"/>
    </source>
</evidence>
<dbReference type="SUPFAM" id="SSF52540">
    <property type="entry name" value="P-loop containing nucleoside triphosphate hydrolases"/>
    <property type="match status" value="1"/>
</dbReference>
<dbReference type="InterPro" id="IPR055199">
    <property type="entry name" value="Hda_lid"/>
</dbReference>